<dbReference type="OrthoDB" id="1724197at2759"/>
<dbReference type="InterPro" id="IPR039910">
    <property type="entry name" value="D15-like"/>
</dbReference>
<dbReference type="GO" id="GO:0005741">
    <property type="term" value="C:mitochondrial outer membrane"/>
    <property type="evidence" value="ECO:0007669"/>
    <property type="project" value="UniProtKB-SubCell"/>
</dbReference>
<dbReference type="STRING" id="930992.A0A0D0BIG0"/>
<dbReference type="GO" id="GO:0045040">
    <property type="term" value="P:protein insertion into mitochondrial outer membrane"/>
    <property type="evidence" value="ECO:0007669"/>
    <property type="project" value="TreeGrafter"/>
</dbReference>
<keyword evidence="5" id="KW-0472">Membrane</keyword>
<dbReference type="PANTHER" id="PTHR12815">
    <property type="entry name" value="SORTING AND ASSEMBLY MACHINERY SAMM50 PROTEIN FAMILY MEMBER"/>
    <property type="match status" value="1"/>
</dbReference>
<reference evidence="9" key="2">
    <citation type="submission" date="2015-01" db="EMBL/GenBank/DDBJ databases">
        <title>Evolutionary Origins and Diversification of the Mycorrhizal Mutualists.</title>
        <authorList>
            <consortium name="DOE Joint Genome Institute"/>
            <consortium name="Mycorrhizal Genomics Consortium"/>
            <person name="Kohler A."/>
            <person name="Kuo A."/>
            <person name="Nagy L.G."/>
            <person name="Floudas D."/>
            <person name="Copeland A."/>
            <person name="Barry K.W."/>
            <person name="Cichocki N."/>
            <person name="Veneault-Fourrey C."/>
            <person name="LaButti K."/>
            <person name="Lindquist E.A."/>
            <person name="Lipzen A."/>
            <person name="Lundell T."/>
            <person name="Morin E."/>
            <person name="Murat C."/>
            <person name="Riley R."/>
            <person name="Ohm R."/>
            <person name="Sun H."/>
            <person name="Tunlid A."/>
            <person name="Henrissat B."/>
            <person name="Grigoriev I.V."/>
            <person name="Hibbett D.S."/>
            <person name="Martin F."/>
        </authorList>
    </citation>
    <scope>NUCLEOTIDE SEQUENCE [LARGE SCALE GENOMIC DNA]</scope>
    <source>
        <strain evidence="9">UH-Slu-Lm8-n1</strain>
    </source>
</reference>
<evidence type="ECO:0000259" key="7">
    <source>
        <dbReference type="Pfam" id="PF01103"/>
    </source>
</evidence>
<protein>
    <recommendedName>
        <fullName evidence="7">Bacterial surface antigen (D15) domain-containing protein</fullName>
    </recommendedName>
</protein>
<sequence>MTEGLHPPLQRTAHPHEPKEDDLEKLKKWQEARLERKLRGEYESAVFHLAELVNQNLDTSLSVTSVRVDGANNTRRSFLGWLVRPWLARHADDRASESNNLQGALHTARGISHILQETDLFHSVDAKIQRSRDHLAREGDVDIVVTTREKGRFYLKTATEFGNNEGSVSVTGRVRNIFGGAEFLEGHYSAGTKTRRSFHGLLSLPLSPSLRTMGQLSLFSQERDLSSFASCSEISHGLKVAINSNWGAHGVHEVAYQAVLRHINNLAPSASVSIREQAGQNIKSSISHSWTKDTRDDKLAASRGYYAKLFQELAGLSGDVSFYKAEVESQISRRLVPGMSLSLVARSGFLKALTNPSHFTDRFQLGGPLSVRSFRANSMGPRDGVDSLGGDIYWSTGVSLVSDIPRKPHWPIKSHIFVNAGRLDAMDGTKALSDNLIGCLRKPSISAGVGLIYRFDPVRVEVNFGVPLVASKSDGVRRGFQVGIGMEFL</sequence>
<evidence type="ECO:0000256" key="4">
    <source>
        <dbReference type="ARBA" id="ARBA00022692"/>
    </source>
</evidence>
<proteinExistence type="inferred from homology"/>
<evidence type="ECO:0000256" key="6">
    <source>
        <dbReference type="SAM" id="MobiDB-lite"/>
    </source>
</evidence>
<accession>A0A0D0BIG0</accession>
<gene>
    <name evidence="8" type="ORF">CY34DRAFT_804360</name>
</gene>
<keyword evidence="9" id="KW-1185">Reference proteome</keyword>
<dbReference type="InterPro" id="IPR000184">
    <property type="entry name" value="Bac_surfAg_D15"/>
</dbReference>
<evidence type="ECO:0000256" key="1">
    <source>
        <dbReference type="ARBA" id="ARBA00004374"/>
    </source>
</evidence>
<evidence type="ECO:0000256" key="3">
    <source>
        <dbReference type="ARBA" id="ARBA00022452"/>
    </source>
</evidence>
<dbReference type="Proteomes" id="UP000054485">
    <property type="component" value="Unassembled WGS sequence"/>
</dbReference>
<evidence type="ECO:0000313" key="9">
    <source>
        <dbReference type="Proteomes" id="UP000054485"/>
    </source>
</evidence>
<dbReference type="AlphaFoldDB" id="A0A0D0BIG0"/>
<name>A0A0D0BIG0_9AGAM</name>
<dbReference type="InParanoid" id="A0A0D0BIG0"/>
<feature type="domain" description="Bacterial surface antigen (D15)" evidence="7">
    <location>
        <begin position="176"/>
        <end position="488"/>
    </location>
</feature>
<comment type="similarity">
    <text evidence="2">Belongs to the SAM50/omp85 family.</text>
</comment>
<feature type="compositionally biased region" description="Basic and acidic residues" evidence="6">
    <location>
        <begin position="14"/>
        <end position="24"/>
    </location>
</feature>
<dbReference type="FunCoup" id="A0A0D0BIG0">
    <property type="interactions" value="445"/>
</dbReference>
<organism evidence="8 9">
    <name type="scientific">Suillus luteus UH-Slu-Lm8-n1</name>
    <dbReference type="NCBI Taxonomy" id="930992"/>
    <lineage>
        <taxon>Eukaryota</taxon>
        <taxon>Fungi</taxon>
        <taxon>Dikarya</taxon>
        <taxon>Basidiomycota</taxon>
        <taxon>Agaricomycotina</taxon>
        <taxon>Agaricomycetes</taxon>
        <taxon>Agaricomycetidae</taxon>
        <taxon>Boletales</taxon>
        <taxon>Suillineae</taxon>
        <taxon>Suillaceae</taxon>
        <taxon>Suillus</taxon>
    </lineage>
</organism>
<dbReference type="Gene3D" id="2.40.160.50">
    <property type="entry name" value="membrane protein fhac: a member of the omp85/tpsb transporter family"/>
    <property type="match status" value="1"/>
</dbReference>
<keyword evidence="4" id="KW-0812">Transmembrane</keyword>
<evidence type="ECO:0000313" key="8">
    <source>
        <dbReference type="EMBL" id="KIK42953.1"/>
    </source>
</evidence>
<evidence type="ECO:0000256" key="5">
    <source>
        <dbReference type="ARBA" id="ARBA00023136"/>
    </source>
</evidence>
<dbReference type="EMBL" id="KN835225">
    <property type="protein sequence ID" value="KIK42953.1"/>
    <property type="molecule type" value="Genomic_DNA"/>
</dbReference>
<dbReference type="HOGENOM" id="CLU_014798_3_1_1"/>
<reference evidence="8 9" key="1">
    <citation type="submission" date="2014-04" db="EMBL/GenBank/DDBJ databases">
        <authorList>
            <consortium name="DOE Joint Genome Institute"/>
            <person name="Kuo A."/>
            <person name="Ruytinx J."/>
            <person name="Rineau F."/>
            <person name="Colpaert J."/>
            <person name="Kohler A."/>
            <person name="Nagy L.G."/>
            <person name="Floudas D."/>
            <person name="Copeland A."/>
            <person name="Barry K.W."/>
            <person name="Cichocki N."/>
            <person name="Veneault-Fourrey C."/>
            <person name="LaButti K."/>
            <person name="Lindquist E.A."/>
            <person name="Lipzen A."/>
            <person name="Lundell T."/>
            <person name="Morin E."/>
            <person name="Murat C."/>
            <person name="Sun H."/>
            <person name="Tunlid A."/>
            <person name="Henrissat B."/>
            <person name="Grigoriev I.V."/>
            <person name="Hibbett D.S."/>
            <person name="Martin F."/>
            <person name="Nordberg H.P."/>
            <person name="Cantor M.N."/>
            <person name="Hua S.X."/>
        </authorList>
    </citation>
    <scope>NUCLEOTIDE SEQUENCE [LARGE SCALE GENOMIC DNA]</scope>
    <source>
        <strain evidence="8 9">UH-Slu-Lm8-n1</strain>
    </source>
</reference>
<keyword evidence="3" id="KW-1134">Transmembrane beta strand</keyword>
<evidence type="ECO:0000256" key="2">
    <source>
        <dbReference type="ARBA" id="ARBA00010913"/>
    </source>
</evidence>
<dbReference type="PANTHER" id="PTHR12815:SF18">
    <property type="entry name" value="SORTING AND ASSEMBLY MACHINERY COMPONENT 50 HOMOLOG"/>
    <property type="match status" value="1"/>
</dbReference>
<feature type="non-terminal residue" evidence="8">
    <location>
        <position position="1"/>
    </location>
</feature>
<dbReference type="Pfam" id="PF01103">
    <property type="entry name" value="Omp85"/>
    <property type="match status" value="1"/>
</dbReference>
<comment type="subcellular location">
    <subcellularLocation>
        <location evidence="1">Mitochondrion outer membrane</location>
        <topology evidence="1">Multi-pass membrane protein</topology>
    </subcellularLocation>
</comment>
<feature type="region of interest" description="Disordered" evidence="6">
    <location>
        <begin position="1"/>
        <end position="24"/>
    </location>
</feature>